<evidence type="ECO:0000313" key="2">
    <source>
        <dbReference type="Proteomes" id="UP000748752"/>
    </source>
</evidence>
<gene>
    <name evidence="1" type="ORF">CKO31_15375</name>
</gene>
<dbReference type="EMBL" id="NRRV01000039">
    <property type="protein sequence ID" value="MBK1632094.1"/>
    <property type="molecule type" value="Genomic_DNA"/>
</dbReference>
<name>A0ABS1CKW2_9GAMM</name>
<evidence type="ECO:0000313" key="1">
    <source>
        <dbReference type="EMBL" id="MBK1632094.1"/>
    </source>
</evidence>
<protein>
    <submittedName>
        <fullName evidence="1">Transcriptional regulator, XRE family protein</fullName>
    </submittedName>
</protein>
<dbReference type="Proteomes" id="UP000748752">
    <property type="component" value="Unassembled WGS sequence"/>
</dbReference>
<organism evidence="1 2">
    <name type="scientific">Thiohalocapsa halophila</name>
    <dbReference type="NCBI Taxonomy" id="69359"/>
    <lineage>
        <taxon>Bacteria</taxon>
        <taxon>Pseudomonadati</taxon>
        <taxon>Pseudomonadota</taxon>
        <taxon>Gammaproteobacteria</taxon>
        <taxon>Chromatiales</taxon>
        <taxon>Chromatiaceae</taxon>
        <taxon>Thiohalocapsa</taxon>
    </lineage>
</organism>
<dbReference type="RefSeq" id="WP_200239319.1">
    <property type="nucleotide sequence ID" value="NZ_NRRV01000039.1"/>
</dbReference>
<proteinExistence type="predicted"/>
<sequence>MNVVLDVEKMVPAWLTLKSLAPVAHIESEADYERATAFLNELLDEVRDDAEHPLYSLVAVVGDLIEAYEVEHEPR</sequence>
<keyword evidence="2" id="KW-1185">Reference proteome</keyword>
<reference evidence="1 2" key="1">
    <citation type="journal article" date="2020" name="Microorganisms">
        <title>Osmotic Adaptation and Compatible Solute Biosynthesis of Phototrophic Bacteria as Revealed from Genome Analyses.</title>
        <authorList>
            <person name="Imhoff J.F."/>
            <person name="Rahn T."/>
            <person name="Kunzel S."/>
            <person name="Keller A."/>
            <person name="Neulinger S.C."/>
        </authorList>
    </citation>
    <scope>NUCLEOTIDE SEQUENCE [LARGE SCALE GENOMIC DNA]</scope>
    <source>
        <strain evidence="1 2">DSM 6210</strain>
    </source>
</reference>
<accession>A0ABS1CKW2</accession>
<comment type="caution">
    <text evidence="1">The sequence shown here is derived from an EMBL/GenBank/DDBJ whole genome shotgun (WGS) entry which is preliminary data.</text>
</comment>